<dbReference type="InterPro" id="IPR050963">
    <property type="entry name" value="Sirohydro_Cobaltochel/CbiX"/>
</dbReference>
<sequence length="263" mass="27784">MSIDAAPRAHTLLSPRLEHSAWLGWVEADPYPELVAVSHGTDSPSGRAAILSLVNEVARALDGIRVHGAFVDVQEPRVETLLASSTLGTEHRAAIIPLLLSAGTHASKDLTAAAALRAGTTVAAPLGPDASIAALMHRRLTEAGWMPGEAVIMACAGTTDPQGTKDCRYMAQLLAGSLQVPVTVAYISAEEPRLEDALAYARTHNPGRRTVVASYLLAPGYFARLAGLSAPDVLSAPLLAPTQSPPRELVDIVISRYHQSTRR</sequence>
<dbReference type="SUPFAM" id="SSF53800">
    <property type="entry name" value="Chelatase"/>
    <property type="match status" value="1"/>
</dbReference>
<dbReference type="CDD" id="cd03416">
    <property type="entry name" value="CbiX_SirB_N"/>
    <property type="match status" value="1"/>
</dbReference>
<dbReference type="PANTHER" id="PTHR33542:SF5">
    <property type="entry name" value="FERROCHELATASE CHE1"/>
    <property type="match status" value="1"/>
</dbReference>
<reference evidence="3 4" key="1">
    <citation type="submission" date="2020-04" db="EMBL/GenBank/DDBJ databases">
        <title>Paeniglutamicibacter sp. ANT13_2, a novel actinomycete isolated from sediment in Antarctica.</title>
        <authorList>
            <person name="Sakdapetsiri C."/>
            <person name="Pinyakong O."/>
        </authorList>
    </citation>
    <scope>NUCLEOTIDE SEQUENCE [LARGE SCALE GENOMIC DNA]</scope>
    <source>
        <strain evidence="3 4">ANT13_2</strain>
    </source>
</reference>
<evidence type="ECO:0000256" key="1">
    <source>
        <dbReference type="ARBA" id="ARBA00022723"/>
    </source>
</evidence>
<name>A0ABX1FZM7_9MICC</name>
<keyword evidence="4" id="KW-1185">Reference proteome</keyword>
<dbReference type="EMBL" id="JAAWVT010000001">
    <property type="protein sequence ID" value="NKG19416.1"/>
    <property type="molecule type" value="Genomic_DNA"/>
</dbReference>
<dbReference type="RefSeq" id="WP_168150376.1">
    <property type="nucleotide sequence ID" value="NZ_JAAWVT010000001.1"/>
</dbReference>
<dbReference type="Proteomes" id="UP000746595">
    <property type="component" value="Unassembled WGS sequence"/>
</dbReference>
<dbReference type="InterPro" id="IPR002762">
    <property type="entry name" value="CbiX-like"/>
</dbReference>
<dbReference type="PANTHER" id="PTHR33542">
    <property type="entry name" value="SIROHYDROCHLORIN FERROCHELATASE, CHLOROPLASTIC"/>
    <property type="match status" value="1"/>
</dbReference>
<evidence type="ECO:0000256" key="2">
    <source>
        <dbReference type="ARBA" id="ARBA00023239"/>
    </source>
</evidence>
<dbReference type="Pfam" id="PF01903">
    <property type="entry name" value="CbiX"/>
    <property type="match status" value="2"/>
</dbReference>
<proteinExistence type="predicted"/>
<dbReference type="Gene3D" id="3.40.50.1400">
    <property type="match status" value="2"/>
</dbReference>
<gene>
    <name evidence="3" type="ORF">HED64_01680</name>
</gene>
<evidence type="ECO:0000313" key="4">
    <source>
        <dbReference type="Proteomes" id="UP000746595"/>
    </source>
</evidence>
<accession>A0ABX1FZM7</accession>
<organism evidence="3 4">
    <name type="scientific">Paeniglutamicibacter terrestris</name>
    <dbReference type="NCBI Taxonomy" id="2723403"/>
    <lineage>
        <taxon>Bacteria</taxon>
        <taxon>Bacillati</taxon>
        <taxon>Actinomycetota</taxon>
        <taxon>Actinomycetes</taxon>
        <taxon>Micrococcales</taxon>
        <taxon>Micrococcaceae</taxon>
        <taxon>Paeniglutamicibacter</taxon>
    </lineage>
</organism>
<keyword evidence="2" id="KW-0456">Lyase</keyword>
<evidence type="ECO:0000313" key="3">
    <source>
        <dbReference type="EMBL" id="NKG19416.1"/>
    </source>
</evidence>
<keyword evidence="1" id="KW-0479">Metal-binding</keyword>
<comment type="caution">
    <text evidence="3">The sequence shown here is derived from an EMBL/GenBank/DDBJ whole genome shotgun (WGS) entry which is preliminary data.</text>
</comment>
<protein>
    <submittedName>
        <fullName evidence="3">Cobalamin biosynthesis protein CbiX</fullName>
    </submittedName>
</protein>